<dbReference type="InterPro" id="IPR036388">
    <property type="entry name" value="WH-like_DNA-bd_sf"/>
</dbReference>
<evidence type="ECO:0000313" key="7">
    <source>
        <dbReference type="Proteomes" id="UP000186218"/>
    </source>
</evidence>
<dbReference type="InterPro" id="IPR005119">
    <property type="entry name" value="LysR_subst-bd"/>
</dbReference>
<evidence type="ECO:0000259" key="5">
    <source>
        <dbReference type="PROSITE" id="PS50931"/>
    </source>
</evidence>
<dbReference type="InterPro" id="IPR000847">
    <property type="entry name" value="LysR_HTH_N"/>
</dbReference>
<feature type="domain" description="HTH lysR-type" evidence="5">
    <location>
        <begin position="5"/>
        <end position="62"/>
    </location>
</feature>
<evidence type="ECO:0000256" key="3">
    <source>
        <dbReference type="ARBA" id="ARBA00023125"/>
    </source>
</evidence>
<dbReference type="SUPFAM" id="SSF53850">
    <property type="entry name" value="Periplasmic binding protein-like II"/>
    <property type="match status" value="1"/>
</dbReference>
<dbReference type="STRING" id="1344003.SAMN05445060_2696"/>
<reference evidence="6 7" key="1">
    <citation type="submission" date="2017-01" db="EMBL/GenBank/DDBJ databases">
        <authorList>
            <person name="Mah S.A."/>
            <person name="Swanson W.J."/>
            <person name="Moy G.W."/>
            <person name="Vacquier V.D."/>
        </authorList>
    </citation>
    <scope>NUCLEOTIDE SEQUENCE [LARGE SCALE GENOMIC DNA]</scope>
    <source>
        <strain evidence="6 7">CPCC 203464</strain>
    </source>
</reference>
<organism evidence="6 7">
    <name type="scientific">Williamsia sterculiae</name>
    <dbReference type="NCBI Taxonomy" id="1344003"/>
    <lineage>
        <taxon>Bacteria</taxon>
        <taxon>Bacillati</taxon>
        <taxon>Actinomycetota</taxon>
        <taxon>Actinomycetes</taxon>
        <taxon>Mycobacteriales</taxon>
        <taxon>Nocardiaceae</taxon>
        <taxon>Williamsia</taxon>
    </lineage>
</organism>
<evidence type="ECO:0000313" key="6">
    <source>
        <dbReference type="EMBL" id="SIS11053.1"/>
    </source>
</evidence>
<gene>
    <name evidence="6" type="ORF">SAMN05445060_2696</name>
</gene>
<evidence type="ECO:0000256" key="1">
    <source>
        <dbReference type="ARBA" id="ARBA00009437"/>
    </source>
</evidence>
<protein>
    <submittedName>
        <fullName evidence="6">DNA-binding transcriptional regulator, LysR family</fullName>
    </submittedName>
</protein>
<dbReference type="Pfam" id="PF00126">
    <property type="entry name" value="HTH_1"/>
    <property type="match status" value="1"/>
</dbReference>
<proteinExistence type="inferred from homology"/>
<dbReference type="RefSeq" id="WP_076480369.1">
    <property type="nucleotide sequence ID" value="NZ_FTNT01000008.1"/>
</dbReference>
<dbReference type="PANTHER" id="PTHR30579:SF7">
    <property type="entry name" value="HTH-TYPE TRANSCRIPTIONAL REGULATOR LRHA-RELATED"/>
    <property type="match status" value="1"/>
</dbReference>
<dbReference type="Gene3D" id="1.10.10.10">
    <property type="entry name" value="Winged helix-like DNA-binding domain superfamily/Winged helix DNA-binding domain"/>
    <property type="match status" value="1"/>
</dbReference>
<comment type="similarity">
    <text evidence="1">Belongs to the LysR transcriptional regulatory family.</text>
</comment>
<dbReference type="Gene3D" id="3.40.190.10">
    <property type="entry name" value="Periplasmic binding protein-like II"/>
    <property type="match status" value="2"/>
</dbReference>
<dbReference type="InterPro" id="IPR036390">
    <property type="entry name" value="WH_DNA-bd_sf"/>
</dbReference>
<dbReference type="PROSITE" id="PS50931">
    <property type="entry name" value="HTH_LYSR"/>
    <property type="match status" value="1"/>
</dbReference>
<dbReference type="SUPFAM" id="SSF46785">
    <property type="entry name" value="Winged helix' DNA-binding domain"/>
    <property type="match status" value="1"/>
</dbReference>
<accession>A0A1N7GEP8</accession>
<dbReference type="EMBL" id="FTNT01000008">
    <property type="protein sequence ID" value="SIS11053.1"/>
    <property type="molecule type" value="Genomic_DNA"/>
</dbReference>
<name>A0A1N7GEP8_9NOCA</name>
<keyword evidence="4" id="KW-0804">Transcription</keyword>
<dbReference type="PANTHER" id="PTHR30579">
    <property type="entry name" value="TRANSCRIPTIONAL REGULATOR"/>
    <property type="match status" value="1"/>
</dbReference>
<keyword evidence="7" id="KW-1185">Reference proteome</keyword>
<dbReference type="Proteomes" id="UP000186218">
    <property type="component" value="Unassembled WGS sequence"/>
</dbReference>
<dbReference type="Pfam" id="PF03466">
    <property type="entry name" value="LysR_substrate"/>
    <property type="match status" value="1"/>
</dbReference>
<sequence length="299" mass="31985">MSPTLDITPLRSLVAVATYGGFHRAAVALHLTQSAVSQHVRRLESETGAALVERVGRVSRFTDAGDVLLGEARIILAAHDRAVERMQVPVPRTITVATTEHAADRVVPALAALLRARLPEETVRFRLDRSDRVAAAHANGDADVAIYLDGVDDRPPPDERAGADAVRIPVVWLGATDFTLDDEPLPVALFDAPCALREPIVDVLRQADRDHQVVCETPDLAGLQSVVRAGVAVTMLPVVDGVPEGLRMIGALPVPPPFVLRVKVAERLPADTREAVLAAVADIAEQSSTGRRARVRAVS</sequence>
<dbReference type="OrthoDB" id="9803735at2"/>
<evidence type="ECO:0000256" key="2">
    <source>
        <dbReference type="ARBA" id="ARBA00023015"/>
    </source>
</evidence>
<dbReference type="PRINTS" id="PR00039">
    <property type="entry name" value="HTHLYSR"/>
</dbReference>
<dbReference type="GO" id="GO:0003677">
    <property type="term" value="F:DNA binding"/>
    <property type="evidence" value="ECO:0007669"/>
    <property type="project" value="UniProtKB-KW"/>
</dbReference>
<dbReference type="InterPro" id="IPR050176">
    <property type="entry name" value="LTTR"/>
</dbReference>
<keyword evidence="3 6" id="KW-0238">DNA-binding</keyword>
<dbReference type="AlphaFoldDB" id="A0A1N7GEP8"/>
<dbReference type="GO" id="GO:0003700">
    <property type="term" value="F:DNA-binding transcription factor activity"/>
    <property type="evidence" value="ECO:0007669"/>
    <property type="project" value="InterPro"/>
</dbReference>
<evidence type="ECO:0000256" key="4">
    <source>
        <dbReference type="ARBA" id="ARBA00023163"/>
    </source>
</evidence>
<keyword evidence="2" id="KW-0805">Transcription regulation</keyword>